<reference evidence="20 21" key="1">
    <citation type="journal article" date="2023" name="G3 (Bethesda)">
        <title>A chromosome-level genome assembly of Zasmidium syzygii isolated from banana leaves.</title>
        <authorList>
            <person name="van Westerhoven A.C."/>
            <person name="Mehrabi R."/>
            <person name="Talebi R."/>
            <person name="Steentjes M.B.F."/>
            <person name="Corcolon B."/>
            <person name="Chong P.A."/>
            <person name="Kema G.H.J."/>
            <person name="Seidl M.F."/>
        </authorList>
    </citation>
    <scope>NUCLEOTIDE SEQUENCE [LARGE SCALE GENOMIC DNA]</scope>
    <source>
        <strain evidence="20 21">P124</strain>
    </source>
</reference>
<dbReference type="EC" id="3.2.1.75" evidence="13"/>
<evidence type="ECO:0000256" key="13">
    <source>
        <dbReference type="ARBA" id="ARBA00038935"/>
    </source>
</evidence>
<keyword evidence="6" id="KW-0325">Glycoprotein</keyword>
<organism evidence="20 21">
    <name type="scientific">Zasmidium cellare</name>
    <name type="common">Wine cellar mold</name>
    <name type="synonym">Racodium cellare</name>
    <dbReference type="NCBI Taxonomy" id="395010"/>
    <lineage>
        <taxon>Eukaryota</taxon>
        <taxon>Fungi</taxon>
        <taxon>Dikarya</taxon>
        <taxon>Ascomycota</taxon>
        <taxon>Pezizomycotina</taxon>
        <taxon>Dothideomycetes</taxon>
        <taxon>Dothideomycetidae</taxon>
        <taxon>Mycosphaerellales</taxon>
        <taxon>Mycosphaerellaceae</taxon>
        <taxon>Zasmidium</taxon>
    </lineage>
</organism>
<protein>
    <recommendedName>
        <fullName evidence="13">glucan endo-1,6-beta-glucosidase</fullName>
        <ecNumber evidence="13">3.2.1.75</ecNumber>
    </recommendedName>
    <alternativeName>
        <fullName evidence="15">Beta-1,6-glucanase B</fullName>
    </alternativeName>
    <alternativeName>
        <fullName evidence="14">Endo-1,6-beta-D-glucanase B</fullName>
    </alternativeName>
    <alternativeName>
        <fullName evidence="16">Endo-1,6-beta-glucanase B</fullName>
    </alternativeName>
</protein>
<keyword evidence="4" id="KW-0732">Signal</keyword>
<name>A0ABR0EHK1_ZASCE</name>
<evidence type="ECO:0000256" key="17">
    <source>
        <dbReference type="RuleBase" id="RU361153"/>
    </source>
</evidence>
<keyword evidence="5 17" id="KW-0378">Hydrolase</keyword>
<evidence type="ECO:0000256" key="7">
    <source>
        <dbReference type="ARBA" id="ARBA00023277"/>
    </source>
</evidence>
<keyword evidence="7" id="KW-0119">Carbohydrate metabolism</keyword>
<dbReference type="Proteomes" id="UP001305779">
    <property type="component" value="Unassembled WGS sequence"/>
</dbReference>
<keyword evidence="8 17" id="KW-0326">Glycosidase</keyword>
<evidence type="ECO:0000256" key="9">
    <source>
        <dbReference type="ARBA" id="ARBA00023316"/>
    </source>
</evidence>
<dbReference type="PANTHER" id="PTHR31297">
    <property type="entry name" value="GLUCAN ENDO-1,6-BETA-GLUCOSIDASE B"/>
    <property type="match status" value="1"/>
</dbReference>
<evidence type="ECO:0000256" key="2">
    <source>
        <dbReference type="ARBA" id="ARBA00005641"/>
    </source>
</evidence>
<feature type="compositionally biased region" description="Polar residues" evidence="18">
    <location>
        <begin position="368"/>
        <end position="386"/>
    </location>
</feature>
<evidence type="ECO:0000256" key="16">
    <source>
        <dbReference type="ARBA" id="ARBA00043257"/>
    </source>
</evidence>
<evidence type="ECO:0000256" key="3">
    <source>
        <dbReference type="ARBA" id="ARBA00022525"/>
    </source>
</evidence>
<dbReference type="Gene3D" id="3.20.20.80">
    <property type="entry name" value="Glycosidases"/>
    <property type="match status" value="1"/>
</dbReference>
<keyword evidence="10" id="KW-0624">Polysaccharide degradation</keyword>
<comment type="caution">
    <text evidence="20">The sequence shown here is derived from an EMBL/GenBank/DDBJ whole genome shotgun (WGS) entry which is preliminary data.</text>
</comment>
<comment type="catalytic activity">
    <reaction evidence="11">
        <text>Random hydrolysis of (1-&gt;6)-linkages in (1-&gt;6)-beta-D-glucans.</text>
        <dbReference type="EC" id="3.2.1.75"/>
    </reaction>
</comment>
<evidence type="ECO:0000256" key="15">
    <source>
        <dbReference type="ARBA" id="ARBA00042025"/>
    </source>
</evidence>
<dbReference type="InterPro" id="IPR017853">
    <property type="entry name" value="GH"/>
</dbReference>
<dbReference type="InterPro" id="IPR001547">
    <property type="entry name" value="Glyco_hydro_5"/>
</dbReference>
<evidence type="ECO:0000256" key="5">
    <source>
        <dbReference type="ARBA" id="ARBA00022801"/>
    </source>
</evidence>
<evidence type="ECO:0000256" key="14">
    <source>
        <dbReference type="ARBA" id="ARBA00041472"/>
    </source>
</evidence>
<dbReference type="PANTHER" id="PTHR31297:SF39">
    <property type="entry name" value="GLUCAN ENDO-1,6-BETA-GLUCOSIDASE B"/>
    <property type="match status" value="1"/>
</dbReference>
<dbReference type="Pfam" id="PF00150">
    <property type="entry name" value="Cellulase"/>
    <property type="match status" value="1"/>
</dbReference>
<evidence type="ECO:0000256" key="11">
    <source>
        <dbReference type="ARBA" id="ARBA00036633"/>
    </source>
</evidence>
<evidence type="ECO:0000259" key="19">
    <source>
        <dbReference type="Pfam" id="PF00150"/>
    </source>
</evidence>
<feature type="domain" description="Glycoside hydrolase family 5" evidence="19">
    <location>
        <begin position="25"/>
        <end position="245"/>
    </location>
</feature>
<comment type="similarity">
    <text evidence="2 17">Belongs to the glycosyl hydrolase 5 (cellulase A) family.</text>
</comment>
<dbReference type="EMBL" id="JAXOVC010000005">
    <property type="protein sequence ID" value="KAK4500989.1"/>
    <property type="molecule type" value="Genomic_DNA"/>
</dbReference>
<keyword evidence="9" id="KW-0961">Cell wall biogenesis/degradation</keyword>
<proteinExistence type="inferred from homology"/>
<feature type="region of interest" description="Disordered" evidence="18">
    <location>
        <begin position="350"/>
        <end position="416"/>
    </location>
</feature>
<keyword evidence="3" id="KW-0964">Secreted</keyword>
<sequence length="541" mass="61589">MGCQDSASEFDCINDYYSGDQRDAGNQAFENHWSSWITPDTVDSVQYVGLNTIRIPIGYWSYTQIVDKSSEPFADGDRMLPYLDAVVGRAADNGMYVVIDFHGAPGGQQEDIFTGQNNHPAGFFNSYDYGRAEQWLSWMTNRIHTNSAYRTVGMIEVLNEPVSMHDHNNEVIATQPLTYYPAALAAVRQAEDNLNIASSQRLHVQFMSQKWLSGDPRATSVVQNDHMTSYDDHNYIGFALQSTSDQYSLMHSACTDSRLVSGEDFLITGEWSMTSGVDPNDKSFFQKFFTAQQQLYEVPGMSGWMFWTWKTQLIRAGRIRMRHRWDLSPSRRVFIEKWLDGISTTFDDSEISNEIPSNLQSMRRHRNSMSTSVTNDSIKPGSSGSNDAKRPRSPSPIVPRSLRRWPELMNVPQDADPQKIARAASYVSPMDKIDLLQDNNDNEICKQSDKILKDYTRHLVRSALKRGQQPDLVVSAASAKLETEYRQNAAKVLKQMLSTMVQEMNEDDQEIVQVVKHCRGICDLWECFMCERGSRSRGRVM</sequence>
<evidence type="ECO:0000313" key="21">
    <source>
        <dbReference type="Proteomes" id="UP001305779"/>
    </source>
</evidence>
<evidence type="ECO:0000256" key="10">
    <source>
        <dbReference type="ARBA" id="ARBA00023326"/>
    </source>
</evidence>
<feature type="compositionally biased region" description="Polar residues" evidence="18">
    <location>
        <begin position="350"/>
        <end position="361"/>
    </location>
</feature>
<evidence type="ECO:0000256" key="8">
    <source>
        <dbReference type="ARBA" id="ARBA00023295"/>
    </source>
</evidence>
<evidence type="ECO:0000256" key="4">
    <source>
        <dbReference type="ARBA" id="ARBA00022729"/>
    </source>
</evidence>
<dbReference type="SUPFAM" id="SSF51445">
    <property type="entry name" value="(Trans)glycosidases"/>
    <property type="match status" value="1"/>
</dbReference>
<evidence type="ECO:0000313" key="20">
    <source>
        <dbReference type="EMBL" id="KAK4500989.1"/>
    </source>
</evidence>
<gene>
    <name evidence="20" type="ORF">PRZ48_006795</name>
</gene>
<keyword evidence="21" id="KW-1185">Reference proteome</keyword>
<evidence type="ECO:0000256" key="6">
    <source>
        <dbReference type="ARBA" id="ARBA00023180"/>
    </source>
</evidence>
<evidence type="ECO:0000256" key="18">
    <source>
        <dbReference type="SAM" id="MobiDB-lite"/>
    </source>
</evidence>
<comment type="function">
    <text evidence="12">Beta-glucanases participate in the metabolism of beta-glucan, the main structural component of the cell wall. Acts on lutean, pustulan and 1,6-oligo-beta-D-glucosides.</text>
</comment>
<evidence type="ECO:0000256" key="1">
    <source>
        <dbReference type="ARBA" id="ARBA00004613"/>
    </source>
</evidence>
<evidence type="ECO:0000256" key="12">
    <source>
        <dbReference type="ARBA" id="ARBA00037628"/>
    </source>
</evidence>
<accession>A0ABR0EHK1</accession>
<dbReference type="InterPro" id="IPR050386">
    <property type="entry name" value="Glycosyl_hydrolase_5"/>
</dbReference>
<comment type="subcellular location">
    <subcellularLocation>
        <location evidence="1">Secreted</location>
    </subcellularLocation>
</comment>